<keyword evidence="4" id="KW-1185">Reference proteome</keyword>
<feature type="region of interest" description="Disordered" evidence="1">
    <location>
        <begin position="1"/>
        <end position="35"/>
    </location>
</feature>
<dbReference type="PaxDb" id="3880-AES74199"/>
<dbReference type="HOGENOM" id="CLU_2853067_0_0_1"/>
<reference evidence="3" key="3">
    <citation type="submission" date="2015-04" db="UniProtKB">
        <authorList>
            <consortium name="EnsemblPlants"/>
        </authorList>
    </citation>
    <scope>IDENTIFICATION</scope>
    <source>
        <strain evidence="3">cv. Jemalong A17</strain>
    </source>
</reference>
<evidence type="ECO:0000313" key="4">
    <source>
        <dbReference type="Proteomes" id="UP000002051"/>
    </source>
</evidence>
<reference evidence="2 4" key="1">
    <citation type="journal article" date="2011" name="Nature">
        <title>The Medicago genome provides insight into the evolution of rhizobial symbioses.</title>
        <authorList>
            <person name="Young N.D."/>
            <person name="Debelle F."/>
            <person name="Oldroyd G.E."/>
            <person name="Geurts R."/>
            <person name="Cannon S.B."/>
            <person name="Udvardi M.K."/>
            <person name="Benedito V.A."/>
            <person name="Mayer K.F."/>
            <person name="Gouzy J."/>
            <person name="Schoof H."/>
            <person name="Van de Peer Y."/>
            <person name="Proost S."/>
            <person name="Cook D.R."/>
            <person name="Meyers B.C."/>
            <person name="Spannagl M."/>
            <person name="Cheung F."/>
            <person name="De Mita S."/>
            <person name="Krishnakumar V."/>
            <person name="Gundlach H."/>
            <person name="Zhou S."/>
            <person name="Mudge J."/>
            <person name="Bharti A.K."/>
            <person name="Murray J.D."/>
            <person name="Naoumkina M.A."/>
            <person name="Rosen B."/>
            <person name="Silverstein K.A."/>
            <person name="Tang H."/>
            <person name="Rombauts S."/>
            <person name="Zhao P.X."/>
            <person name="Zhou P."/>
            <person name="Barbe V."/>
            <person name="Bardou P."/>
            <person name="Bechner M."/>
            <person name="Bellec A."/>
            <person name="Berger A."/>
            <person name="Berges H."/>
            <person name="Bidwell S."/>
            <person name="Bisseling T."/>
            <person name="Choisne N."/>
            <person name="Couloux A."/>
            <person name="Denny R."/>
            <person name="Deshpande S."/>
            <person name="Dai X."/>
            <person name="Doyle J.J."/>
            <person name="Dudez A.M."/>
            <person name="Farmer A.D."/>
            <person name="Fouteau S."/>
            <person name="Franken C."/>
            <person name="Gibelin C."/>
            <person name="Gish J."/>
            <person name="Goldstein S."/>
            <person name="Gonzalez A.J."/>
            <person name="Green P.J."/>
            <person name="Hallab A."/>
            <person name="Hartog M."/>
            <person name="Hua A."/>
            <person name="Humphray S.J."/>
            <person name="Jeong D.H."/>
            <person name="Jing Y."/>
            <person name="Jocker A."/>
            <person name="Kenton S.M."/>
            <person name="Kim D.J."/>
            <person name="Klee K."/>
            <person name="Lai H."/>
            <person name="Lang C."/>
            <person name="Lin S."/>
            <person name="Macmil S.L."/>
            <person name="Magdelenat G."/>
            <person name="Matthews L."/>
            <person name="McCorrison J."/>
            <person name="Monaghan E.L."/>
            <person name="Mun J.H."/>
            <person name="Najar F.Z."/>
            <person name="Nicholson C."/>
            <person name="Noirot C."/>
            <person name="O'Bleness M."/>
            <person name="Paule C.R."/>
            <person name="Poulain J."/>
            <person name="Prion F."/>
            <person name="Qin B."/>
            <person name="Qu C."/>
            <person name="Retzel E.F."/>
            <person name="Riddle C."/>
            <person name="Sallet E."/>
            <person name="Samain S."/>
            <person name="Samson N."/>
            <person name="Sanders I."/>
            <person name="Saurat O."/>
            <person name="Scarpelli C."/>
            <person name="Schiex T."/>
            <person name="Segurens B."/>
            <person name="Severin A.J."/>
            <person name="Sherrier D.J."/>
            <person name="Shi R."/>
            <person name="Sims S."/>
            <person name="Singer S.R."/>
            <person name="Sinharoy S."/>
            <person name="Sterck L."/>
            <person name="Viollet A."/>
            <person name="Wang B.B."/>
            <person name="Wang K."/>
            <person name="Wang M."/>
            <person name="Wang X."/>
            <person name="Warfsmann J."/>
            <person name="Weissenbach J."/>
            <person name="White D.D."/>
            <person name="White J.D."/>
            <person name="Wiley G.B."/>
            <person name="Wincker P."/>
            <person name="Xing Y."/>
            <person name="Yang L."/>
            <person name="Yao Z."/>
            <person name="Ying F."/>
            <person name="Zhai J."/>
            <person name="Zhou L."/>
            <person name="Zuber A."/>
            <person name="Denarie J."/>
            <person name="Dixon R.A."/>
            <person name="May G.D."/>
            <person name="Schwartz D.C."/>
            <person name="Rogers J."/>
            <person name="Quetier F."/>
            <person name="Town C.D."/>
            <person name="Roe B.A."/>
        </authorList>
    </citation>
    <scope>NUCLEOTIDE SEQUENCE [LARGE SCALE GENOMIC DNA]</scope>
    <source>
        <strain evidence="2">A17</strain>
        <strain evidence="3 4">cv. Jemalong A17</strain>
    </source>
</reference>
<evidence type="ECO:0000313" key="3">
    <source>
        <dbReference type="EnsemblPlants" id="AES74199"/>
    </source>
</evidence>
<feature type="compositionally biased region" description="Basic and acidic residues" evidence="1">
    <location>
        <begin position="8"/>
        <end position="31"/>
    </location>
</feature>
<dbReference type="AlphaFoldDB" id="G7J750"/>
<protein>
    <submittedName>
        <fullName evidence="2 3">Uncharacterized protein</fullName>
    </submittedName>
</protein>
<dbReference type="Proteomes" id="UP000002051">
    <property type="component" value="Chromosome 3"/>
</dbReference>
<proteinExistence type="predicted"/>
<sequence>MRVRRHKESNLNHISERQEKMEVSEKSHDSPESETNEFLKVDALLQFLVSSKPSSVEEISMSFKI</sequence>
<accession>G7J750</accession>
<gene>
    <name evidence="2" type="ordered locus">MTR_3g116930</name>
</gene>
<organism evidence="2 4">
    <name type="scientific">Medicago truncatula</name>
    <name type="common">Barrel medic</name>
    <name type="synonym">Medicago tribuloides</name>
    <dbReference type="NCBI Taxonomy" id="3880"/>
    <lineage>
        <taxon>Eukaryota</taxon>
        <taxon>Viridiplantae</taxon>
        <taxon>Streptophyta</taxon>
        <taxon>Embryophyta</taxon>
        <taxon>Tracheophyta</taxon>
        <taxon>Spermatophyta</taxon>
        <taxon>Magnoliopsida</taxon>
        <taxon>eudicotyledons</taxon>
        <taxon>Gunneridae</taxon>
        <taxon>Pentapetalae</taxon>
        <taxon>rosids</taxon>
        <taxon>fabids</taxon>
        <taxon>Fabales</taxon>
        <taxon>Fabaceae</taxon>
        <taxon>Papilionoideae</taxon>
        <taxon>50 kb inversion clade</taxon>
        <taxon>NPAAA clade</taxon>
        <taxon>Hologalegina</taxon>
        <taxon>IRL clade</taxon>
        <taxon>Trifolieae</taxon>
        <taxon>Medicago</taxon>
    </lineage>
</organism>
<evidence type="ECO:0000313" key="2">
    <source>
        <dbReference type="EMBL" id="AES74199.1"/>
    </source>
</evidence>
<reference evidence="2 4" key="2">
    <citation type="journal article" date="2014" name="BMC Genomics">
        <title>An improved genome release (version Mt4.0) for the model legume Medicago truncatula.</title>
        <authorList>
            <person name="Tang H."/>
            <person name="Krishnakumar V."/>
            <person name="Bidwell S."/>
            <person name="Rosen B."/>
            <person name="Chan A."/>
            <person name="Zhou S."/>
            <person name="Gentzbittel L."/>
            <person name="Childs K.L."/>
            <person name="Yandell M."/>
            <person name="Gundlach H."/>
            <person name="Mayer K.F."/>
            <person name="Schwartz D.C."/>
            <person name="Town C.D."/>
        </authorList>
    </citation>
    <scope>GENOME REANNOTATION</scope>
    <source>
        <strain evidence="3 4">cv. Jemalong A17</strain>
    </source>
</reference>
<evidence type="ECO:0000256" key="1">
    <source>
        <dbReference type="SAM" id="MobiDB-lite"/>
    </source>
</evidence>
<dbReference type="EMBL" id="CM001219">
    <property type="protein sequence ID" value="AES74199.1"/>
    <property type="molecule type" value="Genomic_DNA"/>
</dbReference>
<name>G7J750_MEDTR</name>
<dbReference type="EnsemblPlants" id="AES74199">
    <property type="protein sequence ID" value="AES74199"/>
    <property type="gene ID" value="MTR_3g116930"/>
</dbReference>